<dbReference type="RefSeq" id="WP_090417675.1">
    <property type="nucleotide sequence ID" value="NZ_CTEC01000001.1"/>
</dbReference>
<sequence>MTVYIDDARIPARVGRHDTTWSHLFADTQEELHAFAARLGLRRSWFQDPVKTGKPRARSGSRAAQNWHYDVTEGKRRQAVALGAVEVGWRDAVAIIDAATAPSWRPVCRRPWCERRRPARQQLRVAFEAWRDGLVSPRAITAALDMRALYGPEVDRACGVEEPAVDQWEAAQLYPSWEQLQALARLTGFAVDFFTRAHDVEVAGGFLCERSGRGRGCRQLSAPRGPKQFSREVVAATAGTRWHVVTLF</sequence>
<keyword evidence="3" id="KW-1185">Reference proteome</keyword>
<dbReference type="Pfam" id="PF13223">
    <property type="entry name" value="DUF4031"/>
    <property type="match status" value="1"/>
</dbReference>
<dbReference type="InterPro" id="IPR025109">
    <property type="entry name" value="DUF4031"/>
</dbReference>
<dbReference type="Proteomes" id="UP000199601">
    <property type="component" value="Unassembled WGS sequence"/>
</dbReference>
<gene>
    <name evidence="2" type="ORF">BN000_00080</name>
</gene>
<dbReference type="EMBL" id="CTEC01000001">
    <property type="protein sequence ID" value="CQD02027.1"/>
    <property type="molecule type" value="Genomic_DNA"/>
</dbReference>
<proteinExistence type="predicted"/>
<accession>A0A0U1CU34</accession>
<feature type="domain" description="DUF4031" evidence="1">
    <location>
        <begin position="3"/>
        <end position="97"/>
    </location>
</feature>
<protein>
    <recommendedName>
        <fullName evidence="1">DUF4031 domain-containing protein</fullName>
    </recommendedName>
</protein>
<organism evidence="2 3">
    <name type="scientific">Mycobacterium europaeum</name>
    <dbReference type="NCBI Taxonomy" id="761804"/>
    <lineage>
        <taxon>Bacteria</taxon>
        <taxon>Bacillati</taxon>
        <taxon>Actinomycetota</taxon>
        <taxon>Actinomycetes</taxon>
        <taxon>Mycobacteriales</taxon>
        <taxon>Mycobacteriaceae</taxon>
        <taxon>Mycobacterium</taxon>
        <taxon>Mycobacterium simiae complex</taxon>
    </lineage>
</organism>
<evidence type="ECO:0000259" key="1">
    <source>
        <dbReference type="Pfam" id="PF13223"/>
    </source>
</evidence>
<reference evidence="3" key="1">
    <citation type="submission" date="2015-03" db="EMBL/GenBank/DDBJ databases">
        <authorList>
            <person name="Urmite Genomes"/>
        </authorList>
    </citation>
    <scope>NUCLEOTIDE SEQUENCE [LARGE SCALE GENOMIC DNA]</scope>
    <source>
        <strain evidence="3">CSUR P1344</strain>
    </source>
</reference>
<evidence type="ECO:0000313" key="2">
    <source>
        <dbReference type="EMBL" id="CQD02027.1"/>
    </source>
</evidence>
<evidence type="ECO:0000313" key="3">
    <source>
        <dbReference type="Proteomes" id="UP000199601"/>
    </source>
</evidence>
<name>A0A0U1CU34_9MYCO</name>
<dbReference type="AlphaFoldDB" id="A0A0U1CU34"/>